<keyword evidence="5 9" id="KW-0547">Nucleotide-binding</keyword>
<keyword evidence="8 9" id="KW-0546">Nucleotide metabolism</keyword>
<dbReference type="FunFam" id="1.10.150.340:FF:000001">
    <property type="entry name" value="Cytosolic 5-nucleotidase 3-like"/>
    <property type="match status" value="1"/>
</dbReference>
<dbReference type="GO" id="GO:0005737">
    <property type="term" value="C:cytoplasm"/>
    <property type="evidence" value="ECO:0007669"/>
    <property type="project" value="UniProtKB-SubCell"/>
</dbReference>
<keyword evidence="9" id="KW-0963">Cytoplasm</keyword>
<keyword evidence="6 9" id="KW-0378">Hydrolase</keyword>
<evidence type="ECO:0000256" key="5">
    <source>
        <dbReference type="ARBA" id="ARBA00022741"/>
    </source>
</evidence>
<dbReference type="Gene3D" id="1.10.150.340">
    <property type="entry name" value="Pyrimidine 5'-nucleotidase (UMPH-1), N-terminal domain"/>
    <property type="match status" value="1"/>
</dbReference>
<dbReference type="GO" id="GO:0009117">
    <property type="term" value="P:nucleotide metabolic process"/>
    <property type="evidence" value="ECO:0007669"/>
    <property type="project" value="UniProtKB-KW"/>
</dbReference>
<comment type="similarity">
    <text evidence="2 9">Belongs to the pyrimidine 5'-nucleotidase family.</text>
</comment>
<dbReference type="SFLD" id="SFLDS00003">
    <property type="entry name" value="Haloacid_Dehalogenase"/>
    <property type="match status" value="1"/>
</dbReference>
<evidence type="ECO:0000256" key="7">
    <source>
        <dbReference type="ARBA" id="ARBA00022842"/>
    </source>
</evidence>
<evidence type="ECO:0000256" key="4">
    <source>
        <dbReference type="ARBA" id="ARBA00022723"/>
    </source>
</evidence>
<dbReference type="GO" id="GO:0000166">
    <property type="term" value="F:nucleotide binding"/>
    <property type="evidence" value="ECO:0007669"/>
    <property type="project" value="UniProtKB-KW"/>
</dbReference>
<evidence type="ECO:0000256" key="2">
    <source>
        <dbReference type="ARBA" id="ARBA00008389"/>
    </source>
</evidence>
<evidence type="ECO:0000256" key="8">
    <source>
        <dbReference type="ARBA" id="ARBA00023080"/>
    </source>
</evidence>
<evidence type="ECO:0000256" key="9">
    <source>
        <dbReference type="RuleBase" id="RU361276"/>
    </source>
</evidence>
<evidence type="ECO:0000256" key="6">
    <source>
        <dbReference type="ARBA" id="ARBA00022801"/>
    </source>
</evidence>
<reference evidence="10 11" key="1">
    <citation type="journal article" date="2019" name="PLoS Biol.">
        <title>Sex chromosomes control vertical transmission of feminizing Wolbachia symbionts in an isopod.</title>
        <authorList>
            <person name="Becking T."/>
            <person name="Chebbi M.A."/>
            <person name="Giraud I."/>
            <person name="Moumen B."/>
            <person name="Laverre T."/>
            <person name="Caubet Y."/>
            <person name="Peccoud J."/>
            <person name="Gilbert C."/>
            <person name="Cordaux R."/>
        </authorList>
    </citation>
    <scope>NUCLEOTIDE SEQUENCE [LARGE SCALE GENOMIC DNA]</scope>
    <source>
        <strain evidence="10">ANa2</strain>
        <tissue evidence="10">Whole body excluding digestive tract and cuticle</tissue>
    </source>
</reference>
<dbReference type="InterPro" id="IPR023214">
    <property type="entry name" value="HAD_sf"/>
</dbReference>
<dbReference type="FunFam" id="3.40.50.1000:FF:000032">
    <property type="entry name" value="Cytosolic 5-nucleotidase 3-like"/>
    <property type="match status" value="1"/>
</dbReference>
<comment type="caution">
    <text evidence="10">The sequence shown here is derived from an EMBL/GenBank/DDBJ whole genome shotgun (WGS) entry which is preliminary data.</text>
</comment>
<evidence type="ECO:0000313" key="10">
    <source>
        <dbReference type="EMBL" id="KAB7497145.1"/>
    </source>
</evidence>
<dbReference type="EC" id="3.1.3.5" evidence="3 9"/>
<proteinExistence type="inferred from homology"/>
<dbReference type="InterPro" id="IPR036412">
    <property type="entry name" value="HAD-like_sf"/>
</dbReference>
<keyword evidence="7" id="KW-0460">Magnesium</keyword>
<dbReference type="GO" id="GO:0008253">
    <property type="term" value="F:5'-nucleotidase activity"/>
    <property type="evidence" value="ECO:0007669"/>
    <property type="project" value="UniProtKB-EC"/>
</dbReference>
<name>A0A5N5STA8_9CRUS</name>
<dbReference type="Pfam" id="PF05822">
    <property type="entry name" value="UMPH-1"/>
    <property type="match status" value="1"/>
</dbReference>
<keyword evidence="4" id="KW-0479">Metal-binding</keyword>
<dbReference type="Gene3D" id="3.40.50.1000">
    <property type="entry name" value="HAD superfamily/HAD-like"/>
    <property type="match status" value="1"/>
</dbReference>
<sequence>MNLSQNKSGMYIKVPISNRHTFIKSSVFRFQFPVLLYFITFISTSLGRRSPPCLHENIVSIYKTSTSNKVCKTSFNISKHKRAVPFSSTASSLTMDSQVPFPNLQKVGLLNNKNILIKNKENVENILSLLLKGSFDNLQLVVDFDYTLTRGHFNGEKSLCSWGILDNSHHMPSFYRDKASELLAKYYPIEVDSSMSEAEKIPHMVEWYDNINELLKRCNVSKELLSDMVAHSNVKLRINTDELFKKLKEERVPTLIFSAGMGDILEHVLWHFDLYSPNVKVVSNFFKYNDEGIMIGFTGDLIHMFNKNENAIHSSNYFSEVEKRHNVILMGDSLGDVKMADGVPKSSNVLKIGFYNHNSIGERINDYQNAYDIVAVNDQTMDIVNSILGHIKV</sequence>
<dbReference type="PANTHER" id="PTHR13045">
    <property type="entry name" value="5'-NUCLEOTIDASE"/>
    <property type="match status" value="1"/>
</dbReference>
<dbReference type="EMBL" id="SEYY01020635">
    <property type="protein sequence ID" value="KAB7497145.1"/>
    <property type="molecule type" value="Genomic_DNA"/>
</dbReference>
<keyword evidence="11" id="KW-1185">Reference proteome</keyword>
<evidence type="ECO:0000313" key="11">
    <source>
        <dbReference type="Proteomes" id="UP000326759"/>
    </source>
</evidence>
<dbReference type="SUPFAM" id="SSF56784">
    <property type="entry name" value="HAD-like"/>
    <property type="match status" value="1"/>
</dbReference>
<gene>
    <name evidence="10" type="primary">NT5C3B</name>
    <name evidence="10" type="ORF">Anas_03727</name>
</gene>
<dbReference type="GO" id="GO:0000287">
    <property type="term" value="F:magnesium ion binding"/>
    <property type="evidence" value="ECO:0007669"/>
    <property type="project" value="InterPro"/>
</dbReference>
<comment type="catalytic activity">
    <reaction evidence="1 9">
        <text>a ribonucleoside 5'-phosphate + H2O = a ribonucleoside + phosphate</text>
        <dbReference type="Rhea" id="RHEA:12484"/>
        <dbReference type="ChEBI" id="CHEBI:15377"/>
        <dbReference type="ChEBI" id="CHEBI:18254"/>
        <dbReference type="ChEBI" id="CHEBI:43474"/>
        <dbReference type="ChEBI" id="CHEBI:58043"/>
        <dbReference type="EC" id="3.1.3.5"/>
    </reaction>
</comment>
<comment type="subcellular location">
    <subcellularLocation>
        <location evidence="9">Cytoplasm</location>
    </subcellularLocation>
</comment>
<dbReference type="SFLD" id="SFLDG01128">
    <property type="entry name" value="C1.4:_5'-Nucleotidase_Like"/>
    <property type="match status" value="1"/>
</dbReference>
<dbReference type="OrthoDB" id="10014216at2759"/>
<evidence type="ECO:0000256" key="1">
    <source>
        <dbReference type="ARBA" id="ARBA00000815"/>
    </source>
</evidence>
<dbReference type="NCBIfam" id="TIGR01544">
    <property type="entry name" value="HAD-SF-IE"/>
    <property type="match status" value="1"/>
</dbReference>
<evidence type="ECO:0000256" key="3">
    <source>
        <dbReference type="ARBA" id="ARBA00012643"/>
    </source>
</evidence>
<dbReference type="Proteomes" id="UP000326759">
    <property type="component" value="Unassembled WGS sequence"/>
</dbReference>
<dbReference type="InterPro" id="IPR006434">
    <property type="entry name" value="Pyrimidine_nucleotidase_eu"/>
</dbReference>
<dbReference type="PANTHER" id="PTHR13045:SF0">
    <property type="entry name" value="7-METHYLGUANOSINE PHOSPHATE-SPECIFIC 5'-NUCLEOTIDASE"/>
    <property type="match status" value="1"/>
</dbReference>
<organism evidence="10 11">
    <name type="scientific">Armadillidium nasatum</name>
    <dbReference type="NCBI Taxonomy" id="96803"/>
    <lineage>
        <taxon>Eukaryota</taxon>
        <taxon>Metazoa</taxon>
        <taxon>Ecdysozoa</taxon>
        <taxon>Arthropoda</taxon>
        <taxon>Crustacea</taxon>
        <taxon>Multicrustacea</taxon>
        <taxon>Malacostraca</taxon>
        <taxon>Eumalacostraca</taxon>
        <taxon>Peracarida</taxon>
        <taxon>Isopoda</taxon>
        <taxon>Oniscidea</taxon>
        <taxon>Crinocheta</taxon>
        <taxon>Armadillidiidae</taxon>
        <taxon>Armadillidium</taxon>
    </lineage>
</organism>
<accession>A0A5N5STA8</accession>
<protein>
    <recommendedName>
        <fullName evidence="3 9">5'-nucleotidase</fullName>
        <ecNumber evidence="3 9">3.1.3.5</ecNumber>
    </recommendedName>
</protein>
<dbReference type="AlphaFoldDB" id="A0A5N5STA8"/>